<feature type="transmembrane region" description="Helical" evidence="8">
    <location>
        <begin position="195"/>
        <end position="218"/>
    </location>
</feature>
<sequence>MRIGAIIVRIARQFLRDRRTLALLIVAPVFVLTLMSLIFNGETVRPDVGVGQIPEPLVAALERSGLSVERLTAEEAESRMKNGKLDAYLSIDDGRPRLTLEGSDPAVSRAVLLAVQNALRPDTPGASPGTSVVRPDVVYLYGDESMTAFDNFGPVLIGFFAFFFVFLIAGVSFLRERTGGTLERLMASPLRRWEIVVGYMAGFGLFACAQAALIAWYAVRVLDMRMEGSFGQVLAVTLLLAVTALALGIWLSAFANNEFQMVQFIPVVLVPQVFFSGLFSLDAVAGWLRWLHDVMPLSYGADALRDIMIRGKSWADIADDLAALAGFSFAFMLLAGIALRRHRSV</sequence>
<dbReference type="Pfam" id="PF12698">
    <property type="entry name" value="ABC2_membrane_3"/>
    <property type="match status" value="1"/>
</dbReference>
<protein>
    <submittedName>
        <fullName evidence="10">ABC transporter permease</fullName>
    </submittedName>
</protein>
<dbReference type="Proteomes" id="UP000243688">
    <property type="component" value="Unassembled WGS sequence"/>
</dbReference>
<dbReference type="PANTHER" id="PTHR30294:SF38">
    <property type="entry name" value="TRANSPORT PERMEASE PROTEIN"/>
    <property type="match status" value="1"/>
</dbReference>
<feature type="transmembrane region" description="Helical" evidence="8">
    <location>
        <begin position="321"/>
        <end position="339"/>
    </location>
</feature>
<comment type="subcellular location">
    <subcellularLocation>
        <location evidence="1">Cell membrane</location>
        <topology evidence="1">Multi-pass membrane protein</topology>
    </subcellularLocation>
</comment>
<evidence type="ECO:0000256" key="8">
    <source>
        <dbReference type="SAM" id="Phobius"/>
    </source>
</evidence>
<reference evidence="10 11" key="1">
    <citation type="submission" date="2016-12" db="EMBL/GenBank/DDBJ databases">
        <title>Candidatus Reconcilibacillus cellulovorans genome.</title>
        <authorList>
            <person name="Kolinko S."/>
            <person name="Wu Y.-W."/>
            <person name="Tachea F."/>
            <person name="Denzel E."/>
            <person name="Hiras J."/>
            <person name="Baecker N."/>
            <person name="Chan L.J."/>
            <person name="Eichorst S.A."/>
            <person name="Frey D."/>
            <person name="Adams P.D."/>
            <person name="Pray T."/>
            <person name="Tanjore D."/>
            <person name="Petzold C.J."/>
            <person name="Gladden J.M."/>
            <person name="Simmons B.A."/>
            <person name="Singer S.W."/>
        </authorList>
    </citation>
    <scope>NUCLEOTIDE SEQUENCE [LARGE SCALE GENOMIC DNA]</scope>
    <source>
        <strain evidence="10">JTherm</strain>
    </source>
</reference>
<dbReference type="GO" id="GO:0140359">
    <property type="term" value="F:ABC-type transporter activity"/>
    <property type="evidence" value="ECO:0007669"/>
    <property type="project" value="InterPro"/>
</dbReference>
<dbReference type="PROSITE" id="PS51012">
    <property type="entry name" value="ABC_TM2"/>
    <property type="match status" value="1"/>
</dbReference>
<feature type="transmembrane region" description="Helical" evidence="8">
    <location>
        <begin position="152"/>
        <end position="174"/>
    </location>
</feature>
<feature type="transmembrane region" description="Helical" evidence="8">
    <location>
        <begin position="264"/>
        <end position="288"/>
    </location>
</feature>
<gene>
    <name evidence="10" type="ORF">BLM47_01665</name>
</gene>
<dbReference type="InterPro" id="IPR013525">
    <property type="entry name" value="ABC2_TM"/>
</dbReference>
<evidence type="ECO:0000256" key="6">
    <source>
        <dbReference type="ARBA" id="ARBA00022989"/>
    </source>
</evidence>
<evidence type="ECO:0000313" key="10">
    <source>
        <dbReference type="EMBL" id="PDO11544.1"/>
    </source>
</evidence>
<name>A0A2A6E3F2_9BACL</name>
<accession>A0A2A6E3F2</accession>
<comment type="caution">
    <text evidence="10">The sequence shown here is derived from an EMBL/GenBank/DDBJ whole genome shotgun (WGS) entry which is preliminary data.</text>
</comment>
<dbReference type="PANTHER" id="PTHR30294">
    <property type="entry name" value="MEMBRANE COMPONENT OF ABC TRANSPORTER YHHJ-RELATED"/>
    <property type="match status" value="1"/>
</dbReference>
<dbReference type="InterPro" id="IPR047817">
    <property type="entry name" value="ABC2_TM_bact-type"/>
</dbReference>
<comment type="similarity">
    <text evidence="2">Belongs to the ABC-2 integral membrane protein family.</text>
</comment>
<keyword evidence="7 8" id="KW-0472">Membrane</keyword>
<organism evidence="10 11">
    <name type="scientific">Candidatus Reconcilbacillus cellulovorans</name>
    <dbReference type="NCBI Taxonomy" id="1906605"/>
    <lineage>
        <taxon>Bacteria</taxon>
        <taxon>Bacillati</taxon>
        <taxon>Bacillota</taxon>
        <taxon>Bacilli</taxon>
        <taxon>Bacillales</taxon>
        <taxon>Paenibacillaceae</taxon>
        <taxon>Candidatus Reconcilbacillus</taxon>
    </lineage>
</organism>
<dbReference type="AlphaFoldDB" id="A0A2A6E3F2"/>
<dbReference type="EMBL" id="MOXJ01000002">
    <property type="protein sequence ID" value="PDO11544.1"/>
    <property type="molecule type" value="Genomic_DNA"/>
</dbReference>
<dbReference type="GO" id="GO:0005886">
    <property type="term" value="C:plasma membrane"/>
    <property type="evidence" value="ECO:0007669"/>
    <property type="project" value="UniProtKB-SubCell"/>
</dbReference>
<feature type="transmembrane region" description="Helical" evidence="8">
    <location>
        <begin position="230"/>
        <end position="252"/>
    </location>
</feature>
<keyword evidence="5 8" id="KW-0812">Transmembrane</keyword>
<keyword evidence="3" id="KW-0813">Transport</keyword>
<keyword evidence="4" id="KW-1003">Cell membrane</keyword>
<proteinExistence type="inferred from homology"/>
<feature type="transmembrane region" description="Helical" evidence="8">
    <location>
        <begin position="21"/>
        <end position="39"/>
    </location>
</feature>
<evidence type="ECO:0000256" key="1">
    <source>
        <dbReference type="ARBA" id="ARBA00004651"/>
    </source>
</evidence>
<evidence type="ECO:0000256" key="7">
    <source>
        <dbReference type="ARBA" id="ARBA00023136"/>
    </source>
</evidence>
<dbReference type="InterPro" id="IPR051449">
    <property type="entry name" value="ABC-2_transporter_component"/>
</dbReference>
<evidence type="ECO:0000313" key="11">
    <source>
        <dbReference type="Proteomes" id="UP000243688"/>
    </source>
</evidence>
<evidence type="ECO:0000256" key="5">
    <source>
        <dbReference type="ARBA" id="ARBA00022692"/>
    </source>
</evidence>
<evidence type="ECO:0000256" key="3">
    <source>
        <dbReference type="ARBA" id="ARBA00022448"/>
    </source>
</evidence>
<keyword evidence="6 8" id="KW-1133">Transmembrane helix</keyword>
<evidence type="ECO:0000256" key="4">
    <source>
        <dbReference type="ARBA" id="ARBA00022475"/>
    </source>
</evidence>
<evidence type="ECO:0000259" key="9">
    <source>
        <dbReference type="PROSITE" id="PS51012"/>
    </source>
</evidence>
<evidence type="ECO:0000256" key="2">
    <source>
        <dbReference type="ARBA" id="ARBA00007783"/>
    </source>
</evidence>
<feature type="domain" description="ABC transmembrane type-2" evidence="9">
    <location>
        <begin position="96"/>
        <end position="342"/>
    </location>
</feature>